<evidence type="ECO:0000256" key="3">
    <source>
        <dbReference type="ARBA" id="ARBA00004477"/>
    </source>
</evidence>
<dbReference type="AlphaFoldDB" id="A0A1J1IWD0"/>
<keyword evidence="12" id="KW-0496">Mitochondrion</keyword>
<feature type="transmembrane region" description="Helical" evidence="17">
    <location>
        <begin position="15"/>
        <end position="35"/>
    </location>
</feature>
<evidence type="ECO:0000256" key="6">
    <source>
        <dbReference type="ARBA" id="ARBA00022679"/>
    </source>
</evidence>
<evidence type="ECO:0000256" key="15">
    <source>
        <dbReference type="ARBA" id="ARBA00039397"/>
    </source>
</evidence>
<dbReference type="GO" id="GO:0004364">
    <property type="term" value="F:glutathione transferase activity"/>
    <property type="evidence" value="ECO:0007669"/>
    <property type="project" value="UniProtKB-EC"/>
</dbReference>
<dbReference type="GO" id="GO:0005789">
    <property type="term" value="C:endoplasmic reticulum membrane"/>
    <property type="evidence" value="ECO:0007669"/>
    <property type="project" value="UniProtKB-SubCell"/>
</dbReference>
<dbReference type="Pfam" id="PF01124">
    <property type="entry name" value="MAPEG"/>
    <property type="match status" value="1"/>
</dbReference>
<comment type="similarity">
    <text evidence="4">Belongs to the MAPEG family.</text>
</comment>
<gene>
    <name evidence="18" type="ORF">CLUMA_CG017502</name>
</gene>
<evidence type="ECO:0000256" key="8">
    <source>
        <dbReference type="ARBA" id="ARBA00022787"/>
    </source>
</evidence>
<reference evidence="18 19" key="1">
    <citation type="submission" date="2015-04" db="EMBL/GenBank/DDBJ databases">
        <authorList>
            <person name="Syromyatnikov M.Y."/>
            <person name="Popov V.N."/>
        </authorList>
    </citation>
    <scope>NUCLEOTIDE SEQUENCE [LARGE SCALE GENOMIC DNA]</scope>
</reference>
<keyword evidence="10 17" id="KW-1133">Transmembrane helix</keyword>
<keyword evidence="13 17" id="KW-0472">Membrane</keyword>
<comment type="function">
    <text evidence="1">Conjugation of reduced glutathione to a wide number of exogenous and endogenous hydrophobic electrophiles.</text>
</comment>
<evidence type="ECO:0000256" key="9">
    <source>
        <dbReference type="ARBA" id="ARBA00022824"/>
    </source>
</evidence>
<evidence type="ECO:0000256" key="4">
    <source>
        <dbReference type="ARBA" id="ARBA00010459"/>
    </source>
</evidence>
<dbReference type="FunFam" id="1.20.120.550:FF:000002">
    <property type="entry name" value="Microsomal glutathione S-transferase 1"/>
    <property type="match status" value="1"/>
</dbReference>
<dbReference type="InterPro" id="IPR040162">
    <property type="entry name" value="MGST1-like"/>
</dbReference>
<dbReference type="InterPro" id="IPR001129">
    <property type="entry name" value="Membr-assoc_MAPEG"/>
</dbReference>
<evidence type="ECO:0000256" key="12">
    <source>
        <dbReference type="ARBA" id="ARBA00023128"/>
    </source>
</evidence>
<evidence type="ECO:0000313" key="18">
    <source>
        <dbReference type="EMBL" id="CRL04416.1"/>
    </source>
</evidence>
<protein>
    <recommendedName>
        <fullName evidence="15">Microsomal glutathione S-transferase 1</fullName>
        <ecNumber evidence="5">2.5.1.18</ecNumber>
    </recommendedName>
</protein>
<keyword evidence="19" id="KW-1185">Reference proteome</keyword>
<accession>A0A1J1IWD0</accession>
<dbReference type="STRING" id="568069.A0A1J1IWD0"/>
<keyword evidence="11" id="KW-0007">Acetylation</keyword>
<evidence type="ECO:0000256" key="1">
    <source>
        <dbReference type="ARBA" id="ARBA00003701"/>
    </source>
</evidence>
<dbReference type="Gene3D" id="1.20.120.550">
    <property type="entry name" value="Membrane associated eicosanoid/glutathione metabolism-like domain"/>
    <property type="match status" value="1"/>
</dbReference>
<evidence type="ECO:0000256" key="14">
    <source>
        <dbReference type="ARBA" id="ARBA00038540"/>
    </source>
</evidence>
<evidence type="ECO:0000256" key="5">
    <source>
        <dbReference type="ARBA" id="ARBA00012452"/>
    </source>
</evidence>
<organism evidence="18 19">
    <name type="scientific">Clunio marinus</name>
    <dbReference type="NCBI Taxonomy" id="568069"/>
    <lineage>
        <taxon>Eukaryota</taxon>
        <taxon>Metazoa</taxon>
        <taxon>Ecdysozoa</taxon>
        <taxon>Arthropoda</taxon>
        <taxon>Hexapoda</taxon>
        <taxon>Insecta</taxon>
        <taxon>Pterygota</taxon>
        <taxon>Neoptera</taxon>
        <taxon>Endopterygota</taxon>
        <taxon>Diptera</taxon>
        <taxon>Nematocera</taxon>
        <taxon>Chironomoidea</taxon>
        <taxon>Chironomidae</taxon>
        <taxon>Clunio</taxon>
    </lineage>
</organism>
<evidence type="ECO:0000256" key="10">
    <source>
        <dbReference type="ARBA" id="ARBA00022989"/>
    </source>
</evidence>
<comment type="subcellular location">
    <subcellularLocation>
        <location evidence="3">Endoplasmic reticulum membrane</location>
        <topology evidence="3">Multi-pass membrane protein</topology>
    </subcellularLocation>
    <subcellularLocation>
        <location evidence="2">Mitochondrion outer membrane</location>
    </subcellularLocation>
</comment>
<comment type="catalytic activity">
    <reaction evidence="16">
        <text>RX + glutathione = an S-substituted glutathione + a halide anion + H(+)</text>
        <dbReference type="Rhea" id="RHEA:16437"/>
        <dbReference type="ChEBI" id="CHEBI:15378"/>
        <dbReference type="ChEBI" id="CHEBI:16042"/>
        <dbReference type="ChEBI" id="CHEBI:17792"/>
        <dbReference type="ChEBI" id="CHEBI:57925"/>
        <dbReference type="ChEBI" id="CHEBI:90779"/>
        <dbReference type="EC" id="2.5.1.18"/>
    </reaction>
    <physiologicalReaction direction="left-to-right" evidence="16">
        <dbReference type="Rhea" id="RHEA:16438"/>
    </physiologicalReaction>
</comment>
<evidence type="ECO:0000256" key="11">
    <source>
        <dbReference type="ARBA" id="ARBA00022990"/>
    </source>
</evidence>
<evidence type="ECO:0000256" key="2">
    <source>
        <dbReference type="ARBA" id="ARBA00004294"/>
    </source>
</evidence>
<dbReference type="Proteomes" id="UP000183832">
    <property type="component" value="Unassembled WGS sequence"/>
</dbReference>
<evidence type="ECO:0000256" key="16">
    <source>
        <dbReference type="ARBA" id="ARBA00049385"/>
    </source>
</evidence>
<evidence type="ECO:0000313" key="19">
    <source>
        <dbReference type="Proteomes" id="UP000183832"/>
    </source>
</evidence>
<keyword evidence="6" id="KW-0808">Transferase</keyword>
<proteinExistence type="inferred from homology"/>
<keyword evidence="7 17" id="KW-0812">Transmembrane</keyword>
<evidence type="ECO:0000256" key="7">
    <source>
        <dbReference type="ARBA" id="ARBA00022692"/>
    </source>
</evidence>
<evidence type="ECO:0000256" key="17">
    <source>
        <dbReference type="SAM" id="Phobius"/>
    </source>
</evidence>
<dbReference type="EMBL" id="CVRI01000063">
    <property type="protein sequence ID" value="CRL04416.1"/>
    <property type="molecule type" value="Genomic_DNA"/>
</dbReference>
<name>A0A1J1IWD0_9DIPT</name>
<feature type="transmembrane region" description="Helical" evidence="17">
    <location>
        <begin position="77"/>
        <end position="93"/>
    </location>
</feature>
<feature type="transmembrane region" description="Helical" evidence="17">
    <location>
        <begin position="128"/>
        <end position="146"/>
    </location>
</feature>
<evidence type="ECO:0000256" key="13">
    <source>
        <dbReference type="ARBA" id="ARBA00023136"/>
    </source>
</evidence>
<keyword evidence="9" id="KW-0256">Endoplasmic reticulum</keyword>
<dbReference type="SUPFAM" id="SSF161084">
    <property type="entry name" value="MAPEG domain-like"/>
    <property type="match status" value="1"/>
</dbReference>
<dbReference type="EC" id="2.5.1.18" evidence="5"/>
<comment type="subunit">
    <text evidence="14">Homotrimer; The trimer binds only one molecule of glutathione.</text>
</comment>
<dbReference type="PANTHER" id="PTHR10689:SF6">
    <property type="entry name" value="MICROSOMAL GLUTATHIONE S-TRANSFERASE 1"/>
    <property type="match status" value="1"/>
</dbReference>
<dbReference type="InterPro" id="IPR023352">
    <property type="entry name" value="MAPEG-like_dom_sf"/>
</dbReference>
<dbReference type="OrthoDB" id="193139at2759"/>
<keyword evidence="8" id="KW-1000">Mitochondrion outer membrane</keyword>
<dbReference type="PANTHER" id="PTHR10689">
    <property type="entry name" value="MICROSOMAL GLUTATHIONE S-TRANSFERASE 1"/>
    <property type="match status" value="1"/>
</dbReference>
<sequence>MVSVIDVINLTNPVFRAYVFWSTVLVLKMLAMSILTGRQRFRTKTFANQEDLKSSSEKPKFDDPDVERVRRAHRNDMENIPAFITVAFFYILTSPAEGLAINLFRIAGIGRIVHTVAYAIFQTQPARGIGWMLCYAITIYMGFQVLCAFF</sequence>
<dbReference type="GO" id="GO:0005741">
    <property type="term" value="C:mitochondrial outer membrane"/>
    <property type="evidence" value="ECO:0007669"/>
    <property type="project" value="UniProtKB-SubCell"/>
</dbReference>